<dbReference type="InterPro" id="IPR007016">
    <property type="entry name" value="O-antigen_ligase-rel_domated"/>
</dbReference>
<gene>
    <name evidence="7" type="ORF">ARHIZOSPH14_03240</name>
</gene>
<feature type="transmembrane region" description="Helical" evidence="5">
    <location>
        <begin position="337"/>
        <end position="362"/>
    </location>
</feature>
<comment type="caution">
    <text evidence="7">The sequence shown here is derived from an EMBL/GenBank/DDBJ whole genome shotgun (WGS) entry which is preliminary data.</text>
</comment>
<keyword evidence="4 5" id="KW-0472">Membrane</keyword>
<evidence type="ECO:0000313" key="8">
    <source>
        <dbReference type="Proteomes" id="UP001144396"/>
    </source>
</evidence>
<dbReference type="InterPro" id="IPR051533">
    <property type="entry name" value="WaaL-like"/>
</dbReference>
<feature type="transmembrane region" description="Helical" evidence="5">
    <location>
        <begin position="169"/>
        <end position="191"/>
    </location>
</feature>
<name>A0A9W6CTK0_9MICO</name>
<feature type="domain" description="O-antigen ligase-related" evidence="6">
    <location>
        <begin position="206"/>
        <end position="350"/>
    </location>
</feature>
<dbReference type="Pfam" id="PF04932">
    <property type="entry name" value="Wzy_C"/>
    <property type="match status" value="1"/>
</dbReference>
<protein>
    <recommendedName>
        <fullName evidence="6">O-antigen ligase-related domain-containing protein</fullName>
    </recommendedName>
</protein>
<feature type="transmembrane region" description="Helical" evidence="5">
    <location>
        <begin position="69"/>
        <end position="91"/>
    </location>
</feature>
<evidence type="ECO:0000256" key="3">
    <source>
        <dbReference type="ARBA" id="ARBA00022989"/>
    </source>
</evidence>
<evidence type="ECO:0000259" key="6">
    <source>
        <dbReference type="Pfam" id="PF04932"/>
    </source>
</evidence>
<proteinExistence type="predicted"/>
<feature type="transmembrane region" description="Helical" evidence="5">
    <location>
        <begin position="252"/>
        <end position="272"/>
    </location>
</feature>
<feature type="transmembrane region" description="Helical" evidence="5">
    <location>
        <begin position="369"/>
        <end position="385"/>
    </location>
</feature>
<feature type="transmembrane region" description="Helical" evidence="5">
    <location>
        <begin position="129"/>
        <end position="149"/>
    </location>
</feature>
<feature type="transmembrane region" description="Helical" evidence="5">
    <location>
        <begin position="222"/>
        <end position="240"/>
    </location>
</feature>
<dbReference type="RefSeq" id="WP_281882081.1">
    <property type="nucleotide sequence ID" value="NZ_BSDP01000001.1"/>
</dbReference>
<feature type="transmembrane region" description="Helical" evidence="5">
    <location>
        <begin position="12"/>
        <end position="33"/>
    </location>
</feature>
<sequence length="426" mass="45553">MADPIAPALRRFLGSARFAQALTLAILGVGFATHALRSLIGWPGLIAVVVALVALAGVSLVARWQAVDWYGVLPLSLLVFVGWAAASVLWSEYPATTVVRVGYLIAFGLLGLYVALARDTIQVVRAAGDVLRVLLGASLALEVLSGVLIDLPIPFLGIDGNLVAGGPVQGLFGTRNLLGFVALVAALTFVVEWRTRSVRRPTAIASMVLAGAMVLLSGSPTTFVSLTVLLVATVALYGLRRADPRARWRWQIGLVTGGIVALAAGFAARVRIIELLDARGEFDVRLATWREMSRYLDMNPMQGWGWAGIWPTSPPYSWIALATGRPHASGLSAYVDVYFQLGVIGTVLFAGMLGLALVRAWLLASARRAVVYVWPALVLVVIAVTSFAESYALVEGGWMLIVICAVKAARDMSWRDAWKPELAPAL</sequence>
<keyword evidence="3 5" id="KW-1133">Transmembrane helix</keyword>
<keyword evidence="2 5" id="KW-0812">Transmembrane</keyword>
<dbReference type="EMBL" id="BSDP01000001">
    <property type="protein sequence ID" value="GLI26082.1"/>
    <property type="molecule type" value="Genomic_DNA"/>
</dbReference>
<evidence type="ECO:0000256" key="2">
    <source>
        <dbReference type="ARBA" id="ARBA00022692"/>
    </source>
</evidence>
<reference evidence="7" key="1">
    <citation type="submission" date="2022-12" db="EMBL/GenBank/DDBJ databases">
        <title>Reference genome sequencing for broad-spectrum identification of bacterial and archaeal isolates by mass spectrometry.</title>
        <authorList>
            <person name="Sekiguchi Y."/>
            <person name="Tourlousse D.M."/>
        </authorList>
    </citation>
    <scope>NUCLEOTIDE SEQUENCE</scope>
    <source>
        <strain evidence="7">14</strain>
    </source>
</reference>
<dbReference type="Proteomes" id="UP001144396">
    <property type="component" value="Unassembled WGS sequence"/>
</dbReference>
<accession>A0A9W6CTK0</accession>
<evidence type="ECO:0000313" key="7">
    <source>
        <dbReference type="EMBL" id="GLI26082.1"/>
    </source>
</evidence>
<organism evidence="7 8">
    <name type="scientific">Agromyces rhizosphaerae</name>
    <dbReference type="NCBI Taxonomy" id="88374"/>
    <lineage>
        <taxon>Bacteria</taxon>
        <taxon>Bacillati</taxon>
        <taxon>Actinomycetota</taxon>
        <taxon>Actinomycetes</taxon>
        <taxon>Micrococcales</taxon>
        <taxon>Microbacteriaceae</taxon>
        <taxon>Agromyces</taxon>
    </lineage>
</organism>
<dbReference type="PANTHER" id="PTHR37422">
    <property type="entry name" value="TEICHURONIC ACID BIOSYNTHESIS PROTEIN TUAE"/>
    <property type="match status" value="1"/>
</dbReference>
<evidence type="ECO:0000256" key="4">
    <source>
        <dbReference type="ARBA" id="ARBA00023136"/>
    </source>
</evidence>
<comment type="subcellular location">
    <subcellularLocation>
        <location evidence="1">Membrane</location>
        <topology evidence="1">Multi-pass membrane protein</topology>
    </subcellularLocation>
</comment>
<evidence type="ECO:0000256" key="1">
    <source>
        <dbReference type="ARBA" id="ARBA00004141"/>
    </source>
</evidence>
<feature type="transmembrane region" description="Helical" evidence="5">
    <location>
        <begin position="39"/>
        <end position="62"/>
    </location>
</feature>
<keyword evidence="8" id="KW-1185">Reference proteome</keyword>
<dbReference type="PANTHER" id="PTHR37422:SF13">
    <property type="entry name" value="LIPOPOLYSACCHARIDE BIOSYNTHESIS PROTEIN PA4999-RELATED"/>
    <property type="match status" value="1"/>
</dbReference>
<feature type="transmembrane region" description="Helical" evidence="5">
    <location>
        <begin position="97"/>
        <end position="117"/>
    </location>
</feature>
<evidence type="ECO:0000256" key="5">
    <source>
        <dbReference type="SAM" id="Phobius"/>
    </source>
</evidence>
<dbReference type="GO" id="GO:0016020">
    <property type="term" value="C:membrane"/>
    <property type="evidence" value="ECO:0007669"/>
    <property type="project" value="UniProtKB-SubCell"/>
</dbReference>
<dbReference type="AlphaFoldDB" id="A0A9W6CTK0"/>